<dbReference type="Pfam" id="PF17921">
    <property type="entry name" value="Integrase_H2C2"/>
    <property type="match status" value="1"/>
</dbReference>
<dbReference type="PROSITE" id="PS50994">
    <property type="entry name" value="INTEGRASE"/>
    <property type="match status" value="1"/>
</dbReference>
<keyword evidence="5" id="KW-0378">Hydrolase</keyword>
<evidence type="ECO:0000313" key="11">
    <source>
        <dbReference type="Proteomes" id="UP000001307"/>
    </source>
</evidence>
<dbReference type="AlphaFoldDB" id="E4XEX5"/>
<dbReference type="SUPFAM" id="SSF56672">
    <property type="entry name" value="DNA/RNA polymerases"/>
    <property type="match status" value="1"/>
</dbReference>
<evidence type="ECO:0000313" key="10">
    <source>
        <dbReference type="EMBL" id="CBY09621.1"/>
    </source>
</evidence>
<evidence type="ECO:0000256" key="5">
    <source>
        <dbReference type="ARBA" id="ARBA00022801"/>
    </source>
</evidence>
<proteinExistence type="predicted"/>
<evidence type="ECO:0000256" key="4">
    <source>
        <dbReference type="ARBA" id="ARBA00022759"/>
    </source>
</evidence>
<protein>
    <recommendedName>
        <fullName evidence="7">Gypsy retrotransposon integrase-like protein 1</fullName>
    </recommendedName>
</protein>
<dbReference type="FunFam" id="3.10.20.370:FF:000001">
    <property type="entry name" value="Retrovirus-related Pol polyprotein from transposon 17.6-like protein"/>
    <property type="match status" value="1"/>
</dbReference>
<dbReference type="GO" id="GO:0016787">
    <property type="term" value="F:hydrolase activity"/>
    <property type="evidence" value="ECO:0007669"/>
    <property type="project" value="UniProtKB-KW"/>
</dbReference>
<dbReference type="SUPFAM" id="SSF53098">
    <property type="entry name" value="Ribonuclease H-like"/>
    <property type="match status" value="1"/>
</dbReference>
<dbReference type="InterPro" id="IPR050951">
    <property type="entry name" value="Retrovirus_Pol_polyprotein"/>
</dbReference>
<evidence type="ECO:0000256" key="3">
    <source>
        <dbReference type="ARBA" id="ARBA00022722"/>
    </source>
</evidence>
<evidence type="ECO:0000256" key="6">
    <source>
        <dbReference type="ARBA" id="ARBA00022918"/>
    </source>
</evidence>
<dbReference type="InterPro" id="IPR041373">
    <property type="entry name" value="RT_RNaseH"/>
</dbReference>
<keyword evidence="11" id="KW-1185">Reference proteome</keyword>
<dbReference type="InterPro" id="IPR043502">
    <property type="entry name" value="DNA/RNA_pol_sf"/>
</dbReference>
<dbReference type="GO" id="GO:0003964">
    <property type="term" value="F:RNA-directed DNA polymerase activity"/>
    <property type="evidence" value="ECO:0007669"/>
    <property type="project" value="UniProtKB-KW"/>
</dbReference>
<name>E4XEX5_OIKDI</name>
<gene>
    <name evidence="10" type="ORF">GSOID_T00008751001</name>
</gene>
<dbReference type="Pfam" id="PF00665">
    <property type="entry name" value="rve"/>
    <property type="match status" value="1"/>
</dbReference>
<keyword evidence="1" id="KW-0808">Transferase</keyword>
<dbReference type="InParanoid" id="E4XEX5"/>
<dbReference type="GO" id="GO:0004519">
    <property type="term" value="F:endonuclease activity"/>
    <property type="evidence" value="ECO:0007669"/>
    <property type="project" value="UniProtKB-KW"/>
</dbReference>
<keyword evidence="6" id="KW-0695">RNA-directed DNA polymerase</keyword>
<dbReference type="PANTHER" id="PTHR37984">
    <property type="entry name" value="PROTEIN CBG26694"/>
    <property type="match status" value="1"/>
</dbReference>
<keyword evidence="2" id="KW-0548">Nucleotidyltransferase</keyword>
<reference evidence="10" key="1">
    <citation type="journal article" date="2010" name="Science">
        <title>Plasticity of animal genome architecture unmasked by rapid evolution of a pelagic tunicate.</title>
        <authorList>
            <person name="Denoeud F."/>
            <person name="Henriet S."/>
            <person name="Mungpakdee S."/>
            <person name="Aury J.M."/>
            <person name="Da Silva C."/>
            <person name="Brinkmann H."/>
            <person name="Mikhaleva J."/>
            <person name="Olsen L.C."/>
            <person name="Jubin C."/>
            <person name="Canestro C."/>
            <person name="Bouquet J.M."/>
            <person name="Danks G."/>
            <person name="Poulain J."/>
            <person name="Campsteijn C."/>
            <person name="Adamski M."/>
            <person name="Cross I."/>
            <person name="Yadetie F."/>
            <person name="Muffato M."/>
            <person name="Louis A."/>
            <person name="Butcher S."/>
            <person name="Tsagkogeorga G."/>
            <person name="Konrad A."/>
            <person name="Singh S."/>
            <person name="Jensen M.F."/>
            <person name="Cong E.H."/>
            <person name="Eikeseth-Otteraa H."/>
            <person name="Noel B."/>
            <person name="Anthouard V."/>
            <person name="Porcel B.M."/>
            <person name="Kachouri-Lafond R."/>
            <person name="Nishino A."/>
            <person name="Ugolini M."/>
            <person name="Chourrout P."/>
            <person name="Nishida H."/>
            <person name="Aasland R."/>
            <person name="Huzurbazar S."/>
            <person name="Westhof E."/>
            <person name="Delsuc F."/>
            <person name="Lehrach H."/>
            <person name="Reinhardt R."/>
            <person name="Weissenbach J."/>
            <person name="Roy S.W."/>
            <person name="Artiguenave F."/>
            <person name="Postlethwait J.H."/>
            <person name="Manak J.R."/>
            <person name="Thompson E.M."/>
            <person name="Jaillon O."/>
            <person name="Du Pasquier L."/>
            <person name="Boudinot P."/>
            <person name="Liberles D.A."/>
            <person name="Volff J.N."/>
            <person name="Philippe H."/>
            <person name="Lenhard B."/>
            <person name="Roest Crollius H."/>
            <person name="Wincker P."/>
            <person name="Chourrout D."/>
        </authorList>
    </citation>
    <scope>NUCLEOTIDE SEQUENCE [LARGE SCALE GENOMIC DNA]</scope>
</reference>
<evidence type="ECO:0000256" key="8">
    <source>
        <dbReference type="SAM" id="MobiDB-lite"/>
    </source>
</evidence>
<dbReference type="PANTHER" id="PTHR37984:SF5">
    <property type="entry name" value="PROTEIN NYNRIN-LIKE"/>
    <property type="match status" value="1"/>
</dbReference>
<dbReference type="Gene3D" id="3.10.20.370">
    <property type="match status" value="1"/>
</dbReference>
<keyword evidence="4" id="KW-0255">Endonuclease</keyword>
<keyword evidence="3" id="KW-0540">Nuclease</keyword>
<sequence>MLGSGKVFSLPDFREPFCVICDASAHAVGAALMQKIGGKQKIVAVFSKTLTETQSRWSATEREGYGCLLAIEKFSYYLMGRGFLVLTDHKALCALDRKIIANDKLSRWQARLRKYSFTVQYIQGAQNNLADMLSRPWAKIREKEKPSEDLAGEFYNPVGDKNLVIYIPSWCCGDKFPRKMLLERTDIAAELFVLKSTITDVWAPNMPIVELRIIECAQTEDQVIGRVKNFIEKGTEPEKWTIPDSVYGVKRYKRFAKFLGIHAESGCLTINWGKRTCLVLPKSLVPKYLQSAHGNGHGGVDRTAQLLSWCWWPDMAENLREFVATCEGCLRRKGYDMQKGKPDRQTLFRATRPWQILYIDFINMPKSRTGKAYCLTVMDGYSRFLSVYPTARCRAQDAATALMRHILLYDFPSILSSDQGTHFKNELMEELCGLLGIQRNIHVAFRPESTGCLERSHKVLKNALYGMALDKNTCWEMVLPAVTNMMNSCKNRATGVSPFECIYGRVPSFKGIQLVENPSADKPATYAYEIAETLKRTRQFVDLCQEEADLASKQEGKSLIKPQILNKGDKVLLNRSMSAEAKAQKNPWIGPFEVINTNGVVVQLEIDGKVTVVHRYHCMLYKDRPRDLDPDFVDDLYDNDDATAASKEEKPALRRSTRARKPVERFTNS</sequence>
<evidence type="ECO:0000256" key="2">
    <source>
        <dbReference type="ARBA" id="ARBA00022695"/>
    </source>
</evidence>
<dbReference type="Gene3D" id="1.10.340.70">
    <property type="match status" value="1"/>
</dbReference>
<evidence type="ECO:0000256" key="7">
    <source>
        <dbReference type="ARBA" id="ARBA00039658"/>
    </source>
</evidence>
<dbReference type="Proteomes" id="UP000001307">
    <property type="component" value="Unassembled WGS sequence"/>
</dbReference>
<dbReference type="Gene3D" id="3.30.420.10">
    <property type="entry name" value="Ribonuclease H-like superfamily/Ribonuclease H"/>
    <property type="match status" value="1"/>
</dbReference>
<dbReference type="CDD" id="cd09274">
    <property type="entry name" value="RNase_HI_RT_Ty3"/>
    <property type="match status" value="1"/>
</dbReference>
<dbReference type="InterPro" id="IPR041588">
    <property type="entry name" value="Integrase_H2C2"/>
</dbReference>
<evidence type="ECO:0000259" key="9">
    <source>
        <dbReference type="PROSITE" id="PS50994"/>
    </source>
</evidence>
<accession>E4XEX5</accession>
<dbReference type="EMBL" id="FN653043">
    <property type="protein sequence ID" value="CBY09621.1"/>
    <property type="molecule type" value="Genomic_DNA"/>
</dbReference>
<dbReference type="Pfam" id="PF17917">
    <property type="entry name" value="RT_RNaseH"/>
    <property type="match status" value="1"/>
</dbReference>
<dbReference type="InterPro" id="IPR001584">
    <property type="entry name" value="Integrase_cat-core"/>
</dbReference>
<feature type="domain" description="Integrase catalytic" evidence="9">
    <location>
        <begin position="349"/>
        <end position="506"/>
    </location>
</feature>
<dbReference type="InterPro" id="IPR012337">
    <property type="entry name" value="RNaseH-like_sf"/>
</dbReference>
<dbReference type="InterPro" id="IPR036397">
    <property type="entry name" value="RNaseH_sf"/>
</dbReference>
<dbReference type="GO" id="GO:0015074">
    <property type="term" value="P:DNA integration"/>
    <property type="evidence" value="ECO:0007669"/>
    <property type="project" value="InterPro"/>
</dbReference>
<feature type="region of interest" description="Disordered" evidence="8">
    <location>
        <begin position="641"/>
        <end position="669"/>
    </location>
</feature>
<dbReference type="GO" id="GO:0003676">
    <property type="term" value="F:nucleic acid binding"/>
    <property type="evidence" value="ECO:0007669"/>
    <property type="project" value="InterPro"/>
</dbReference>
<organism evidence="10">
    <name type="scientific">Oikopleura dioica</name>
    <name type="common">Tunicate</name>
    <dbReference type="NCBI Taxonomy" id="34765"/>
    <lineage>
        <taxon>Eukaryota</taxon>
        <taxon>Metazoa</taxon>
        <taxon>Chordata</taxon>
        <taxon>Tunicata</taxon>
        <taxon>Appendicularia</taxon>
        <taxon>Copelata</taxon>
        <taxon>Oikopleuridae</taxon>
        <taxon>Oikopleura</taxon>
    </lineage>
</organism>
<evidence type="ECO:0000256" key="1">
    <source>
        <dbReference type="ARBA" id="ARBA00022679"/>
    </source>
</evidence>
<dbReference type="OrthoDB" id="4369127at2759"/>